<dbReference type="Gene3D" id="1.10.10.710">
    <property type="entry name" value="PSPTO_1197 like"/>
    <property type="match status" value="1"/>
</dbReference>
<dbReference type="Pfam" id="PF07130">
    <property type="entry name" value="YebG"/>
    <property type="match status" value="1"/>
</dbReference>
<evidence type="ECO:0000256" key="1">
    <source>
        <dbReference type="SAM" id="MobiDB-lite"/>
    </source>
</evidence>
<feature type="region of interest" description="Disordered" evidence="1">
    <location>
        <begin position="73"/>
        <end position="98"/>
    </location>
</feature>
<dbReference type="RefSeq" id="WP_377151675.1">
    <property type="nucleotide sequence ID" value="NZ_JBHSAF010000007.1"/>
</dbReference>
<comment type="caution">
    <text evidence="2">The sequence shown here is derived from an EMBL/GenBank/DDBJ whole genome shotgun (WGS) entry which is preliminary data.</text>
</comment>
<reference evidence="3" key="1">
    <citation type="journal article" date="2019" name="Int. J. Syst. Evol. Microbiol.">
        <title>The Global Catalogue of Microorganisms (GCM) 10K type strain sequencing project: providing services to taxonomists for standard genome sequencing and annotation.</title>
        <authorList>
            <consortium name="The Broad Institute Genomics Platform"/>
            <consortium name="The Broad Institute Genome Sequencing Center for Infectious Disease"/>
            <person name="Wu L."/>
            <person name="Ma J."/>
        </authorList>
    </citation>
    <scope>NUCLEOTIDE SEQUENCE [LARGE SCALE GENOMIC DNA]</scope>
    <source>
        <strain evidence="3">CCUG 54939</strain>
    </source>
</reference>
<gene>
    <name evidence="2" type="ORF">ACFOSS_07860</name>
</gene>
<protein>
    <submittedName>
        <fullName evidence="2">YebG family protein</fullName>
    </submittedName>
</protein>
<organism evidence="2 3">
    <name type="scientific">Pseudaeromonas sharmana</name>
    <dbReference type="NCBI Taxonomy" id="328412"/>
    <lineage>
        <taxon>Bacteria</taxon>
        <taxon>Pseudomonadati</taxon>
        <taxon>Pseudomonadota</taxon>
        <taxon>Gammaproteobacteria</taxon>
        <taxon>Aeromonadales</taxon>
        <taxon>Aeromonadaceae</taxon>
        <taxon>Pseudaeromonas</taxon>
    </lineage>
</organism>
<dbReference type="Proteomes" id="UP001595692">
    <property type="component" value="Unassembled WGS sequence"/>
</dbReference>
<evidence type="ECO:0000313" key="3">
    <source>
        <dbReference type="Proteomes" id="UP001595692"/>
    </source>
</evidence>
<name>A0ABV8CME2_9GAMM</name>
<accession>A0ABV8CME2</accession>
<dbReference type="InterPro" id="IPR009813">
    <property type="entry name" value="Uncharacterised_YebG"/>
</dbReference>
<proteinExistence type="predicted"/>
<dbReference type="InterPro" id="IPR038627">
    <property type="entry name" value="YebG-like_sf"/>
</dbReference>
<dbReference type="EMBL" id="JBHSAF010000007">
    <property type="protein sequence ID" value="MFC3913375.1"/>
    <property type="molecule type" value="Genomic_DNA"/>
</dbReference>
<sequence>MAVEIKYVVVRNGEEKMTFVSKKEADAYDRMLDLADELAAWLQRSPLALEESQREELALFLAREKEQLQTLLRGGKAEAEPTLKRQKKAAPASTDEPV</sequence>
<keyword evidence="3" id="KW-1185">Reference proteome</keyword>
<evidence type="ECO:0000313" key="2">
    <source>
        <dbReference type="EMBL" id="MFC3913375.1"/>
    </source>
</evidence>